<protein>
    <recommendedName>
        <fullName evidence="3">DUF1652 domain-containing protein</fullName>
    </recommendedName>
</protein>
<dbReference type="InterPro" id="IPR012448">
    <property type="entry name" value="DUF1652"/>
</dbReference>
<dbReference type="RefSeq" id="WP_090183114.1">
    <property type="nucleotide sequence ID" value="NZ_LT629705.1"/>
</dbReference>
<dbReference type="Proteomes" id="UP000198827">
    <property type="component" value="Chromosome I"/>
</dbReference>
<dbReference type="AlphaFoldDB" id="A0A1H0MB72"/>
<name>A0A1H0MB72_9PSED</name>
<sequence length="80" mass="8655">MVPISVLCSIVESGFKPLACECTENSSGLLRIKVYDPATGRIDLLIPCVSPTRLTSIRAISDFVGELRVEMRAGRRAFAG</sequence>
<dbReference type="OrthoDB" id="6993535at2"/>
<dbReference type="EMBL" id="LT629705">
    <property type="protein sequence ID" value="SDO77709.1"/>
    <property type="molecule type" value="Genomic_DNA"/>
</dbReference>
<reference evidence="1 2" key="1">
    <citation type="submission" date="2016-10" db="EMBL/GenBank/DDBJ databases">
        <authorList>
            <person name="de Groot N.N."/>
        </authorList>
    </citation>
    <scope>NUCLEOTIDE SEQUENCE [LARGE SCALE GENOMIC DNA]</scope>
    <source>
        <strain evidence="1 2">CECT 7543</strain>
    </source>
</reference>
<gene>
    <name evidence="1" type="ORF">SAMN04489798_3826</name>
</gene>
<evidence type="ECO:0008006" key="3">
    <source>
        <dbReference type="Google" id="ProtNLM"/>
    </source>
</evidence>
<accession>A0A1H0MB72</accession>
<evidence type="ECO:0000313" key="1">
    <source>
        <dbReference type="EMBL" id="SDO77709.1"/>
    </source>
</evidence>
<dbReference type="Pfam" id="PF07865">
    <property type="entry name" value="DUF1652"/>
    <property type="match status" value="1"/>
</dbReference>
<organism evidence="1 2">
    <name type="scientific">Pseudomonas arsenicoxydans</name>
    <dbReference type="NCBI Taxonomy" id="702115"/>
    <lineage>
        <taxon>Bacteria</taxon>
        <taxon>Pseudomonadati</taxon>
        <taxon>Pseudomonadota</taxon>
        <taxon>Gammaproteobacteria</taxon>
        <taxon>Pseudomonadales</taxon>
        <taxon>Pseudomonadaceae</taxon>
        <taxon>Pseudomonas</taxon>
    </lineage>
</organism>
<proteinExistence type="predicted"/>
<evidence type="ECO:0000313" key="2">
    <source>
        <dbReference type="Proteomes" id="UP000198827"/>
    </source>
</evidence>